<feature type="compositionally biased region" description="Low complexity" evidence="1">
    <location>
        <begin position="1125"/>
        <end position="1148"/>
    </location>
</feature>
<keyword evidence="2" id="KW-1133">Transmembrane helix</keyword>
<organism evidence="3 4">
    <name type="scientific">Chlamydomonas schloesseri</name>
    <dbReference type="NCBI Taxonomy" id="2026947"/>
    <lineage>
        <taxon>Eukaryota</taxon>
        <taxon>Viridiplantae</taxon>
        <taxon>Chlorophyta</taxon>
        <taxon>core chlorophytes</taxon>
        <taxon>Chlorophyceae</taxon>
        <taxon>CS clade</taxon>
        <taxon>Chlamydomonadales</taxon>
        <taxon>Chlamydomonadaceae</taxon>
        <taxon>Chlamydomonas</taxon>
    </lineage>
</organism>
<keyword evidence="4" id="KW-1185">Reference proteome</keyword>
<comment type="caution">
    <text evidence="3">The sequence shown here is derived from an EMBL/GenBank/DDBJ whole genome shotgun (WGS) entry which is preliminary data.</text>
</comment>
<feature type="transmembrane region" description="Helical" evidence="2">
    <location>
        <begin position="1288"/>
        <end position="1308"/>
    </location>
</feature>
<feature type="transmembrane region" description="Helical" evidence="2">
    <location>
        <begin position="1198"/>
        <end position="1220"/>
    </location>
</feature>
<feature type="region of interest" description="Disordered" evidence="1">
    <location>
        <begin position="1"/>
        <end position="33"/>
    </location>
</feature>
<keyword evidence="2" id="KW-0812">Transmembrane</keyword>
<feature type="transmembrane region" description="Helical" evidence="2">
    <location>
        <begin position="170"/>
        <end position="191"/>
    </location>
</feature>
<evidence type="ECO:0000256" key="1">
    <source>
        <dbReference type="SAM" id="MobiDB-lite"/>
    </source>
</evidence>
<feature type="region of interest" description="Disordered" evidence="1">
    <location>
        <begin position="368"/>
        <end position="389"/>
    </location>
</feature>
<feature type="transmembrane region" description="Helical" evidence="2">
    <location>
        <begin position="96"/>
        <end position="115"/>
    </location>
</feature>
<feature type="compositionally biased region" description="Low complexity" evidence="1">
    <location>
        <begin position="376"/>
        <end position="387"/>
    </location>
</feature>
<keyword evidence="2" id="KW-0472">Membrane</keyword>
<evidence type="ECO:0000313" key="3">
    <source>
        <dbReference type="EMBL" id="KAG2448797.1"/>
    </source>
</evidence>
<dbReference type="OrthoDB" id="10662369at2759"/>
<feature type="transmembrane region" description="Helical" evidence="2">
    <location>
        <begin position="1232"/>
        <end position="1251"/>
    </location>
</feature>
<feature type="region of interest" description="Disordered" evidence="1">
    <location>
        <begin position="455"/>
        <end position="475"/>
    </location>
</feature>
<sequence length="1338" mass="136940">MSGVVSAGPRRPPWLRARGLSSSRAPGVEEHRGSTAAAAASSYCSSSSNSSSHTAAANHIAASEASAALRLRSPAGARHTNNEPVDFLDFAARQRFSADLLGSLAVLGLILTYSAGIEQRHRKAGAAEAAGAGEAAGAALFFDPPLDQAASSPRLAWCGLVARTVALGDWPWLLTFADYLALTGLLLALWAAAAYRRPNSRLWAWWCRHRDLIISLHVPMGVTLLPLAAFWAALPPPLWRQAGIGPYVAAVASRPLADAVYVTLMSAFLPVRSTLTVAAAAGHVVAMLLISRHVVPTMPLYMRGGGGSASSTGGTGDSSAAPPPLLHELPLPHQLLIAACYVVAPLVLSLRAERRMADSYRYYYRSRRGGGGSDRGSGSSADRSGSGISRTLSAAKEAAALDKRSSPDMAAADQQFVSRRQDHGRTAAAGKSVLPPASASAAANASALVVANNPAAAPSTAPFPQPPLRLPGSATQRSVPEMSDAAMLAPPPHLQVLRGVLLSRARPHSTAGQAVPAAAAPAALPAYRGLTHCAVLSVKVQQHPGSFESYSHRLVQAAPGIMAAAAAQGPCGVAMPQQLTQALVVRGCAQLIAWTRTLVAAAPGPHQQPQQQPLPEARPLLLCQLLPGGDQVSGLAVQQQEAVAAAPAAGGAGSPGVQLLHLAPPVLPLMSAAPAADAQPPTPHEPLRLRLFSPQPQRARLIVVGSSRNGSYGDAGPATAATAVGLHTQQVLAELQVQLCAGEQELELGGGLLQQLLLQAAGSSASGAAAGETTVSRGRALQLLLLLPPVHDDNEQADEATEAEAEPGAPAPLLHFAAPLLVLPADAAAELCGLWGQVAAEAGGDAAAAHARLQPLLSDLCYVLEAAEAEAEEAAEAMEAAVMAEGAEAGAGQGLAVATPASVSSALQGYLRSAGLPAAAAVVERNLSLRNRPSVAHEHVFGEERDRAMCMLSASLSGRASCSGAGSSSCSAVAASASACDRGSDVSVSATSNLQAGTDAASEKAVLPLQPTALAPAPAASGPAVTLRDLACGFSPRQLETQFEAWRAVRLARAAPFVLLITLQPYLLGALRTVRERYERTGAQLTGLALQWLSDSLPHAVLLLRLRCVPRTVAQTSMQLDAAPSDQASGSSNNADASTSGASSSCSSIRPLATDARLRQAAAAAPSPLAPSSPRSSAAAPAAIETPLDTAAAAFEVAAAWASPALFCVAVLLAHVGVLASNDSFVGDARTVGLIVFYRAVVLALALPLPLRRLLPVAGERAASVASALLHSAGTALVLGLAQPDWGVMSLVVEGGATRLLATVVAGVRDWAARRRFLQQRAARALRAEAACPRQKAA</sequence>
<protein>
    <submittedName>
        <fullName evidence="3">Uncharacterized protein</fullName>
    </submittedName>
</protein>
<name>A0A835WJL9_9CHLO</name>
<dbReference type="Proteomes" id="UP000613740">
    <property type="component" value="Unassembled WGS sequence"/>
</dbReference>
<reference evidence="3" key="1">
    <citation type="journal article" date="2020" name="bioRxiv">
        <title>Comparative genomics of Chlamydomonas.</title>
        <authorList>
            <person name="Craig R.J."/>
            <person name="Hasan A.R."/>
            <person name="Ness R.W."/>
            <person name="Keightley P.D."/>
        </authorList>
    </citation>
    <scope>NUCLEOTIDE SEQUENCE</scope>
    <source>
        <strain evidence="3">CCAP 11/173</strain>
    </source>
</reference>
<gene>
    <name evidence="3" type="ORF">HYH02_006148</name>
</gene>
<evidence type="ECO:0000313" key="4">
    <source>
        <dbReference type="Proteomes" id="UP000613740"/>
    </source>
</evidence>
<proteinExistence type="predicted"/>
<feature type="region of interest" description="Disordered" evidence="1">
    <location>
        <begin position="1120"/>
        <end position="1148"/>
    </location>
</feature>
<feature type="transmembrane region" description="Helical" evidence="2">
    <location>
        <begin position="212"/>
        <end position="234"/>
    </location>
</feature>
<dbReference type="EMBL" id="JAEHOD010000016">
    <property type="protein sequence ID" value="KAG2448797.1"/>
    <property type="molecule type" value="Genomic_DNA"/>
</dbReference>
<evidence type="ECO:0000256" key="2">
    <source>
        <dbReference type="SAM" id="Phobius"/>
    </source>
</evidence>
<accession>A0A835WJL9</accession>